<dbReference type="InterPro" id="IPR015422">
    <property type="entry name" value="PyrdxlP-dep_Trfase_small"/>
</dbReference>
<evidence type="ECO:0000256" key="7">
    <source>
        <dbReference type="ARBA" id="ARBA00022679"/>
    </source>
</evidence>
<evidence type="ECO:0000256" key="3">
    <source>
        <dbReference type="ARBA" id="ARBA00006904"/>
    </source>
</evidence>
<comment type="catalytic activity">
    <reaction evidence="11">
        <text>O-phospho-L-serine + 2-oxoglutarate = 3-phosphooxypyruvate + L-glutamate</text>
        <dbReference type="Rhea" id="RHEA:14329"/>
        <dbReference type="ChEBI" id="CHEBI:16810"/>
        <dbReference type="ChEBI" id="CHEBI:18110"/>
        <dbReference type="ChEBI" id="CHEBI:29985"/>
        <dbReference type="ChEBI" id="CHEBI:57524"/>
        <dbReference type="EC" id="2.6.1.52"/>
    </reaction>
</comment>
<comment type="catalytic activity">
    <reaction evidence="10">
        <text>4-(phosphooxy)-L-threonine + 2-oxoglutarate = (R)-3-hydroxy-2-oxo-4-phosphooxybutanoate + L-glutamate</text>
        <dbReference type="Rhea" id="RHEA:16573"/>
        <dbReference type="ChEBI" id="CHEBI:16810"/>
        <dbReference type="ChEBI" id="CHEBI:29985"/>
        <dbReference type="ChEBI" id="CHEBI:58452"/>
        <dbReference type="ChEBI" id="CHEBI:58538"/>
        <dbReference type="EC" id="2.6.1.52"/>
    </reaction>
</comment>
<protein>
    <recommendedName>
        <fullName evidence="4">phosphoserine transaminase</fullName>
        <ecNumber evidence="4">2.6.1.52</ecNumber>
    </recommendedName>
</protein>
<gene>
    <name evidence="14" type="ORF">EGYM00392_LOCUS10614</name>
</gene>
<dbReference type="NCBIfam" id="NF003764">
    <property type="entry name" value="PRK05355.1"/>
    <property type="match status" value="1"/>
</dbReference>
<evidence type="ECO:0000256" key="12">
    <source>
        <dbReference type="SAM" id="MobiDB-lite"/>
    </source>
</evidence>
<dbReference type="EC" id="2.6.1.52" evidence="4"/>
<sequence>MADPLHATFPASGSSLDSLDRSNVNKELDLARRAEVHNFSAGQSVVDTGVLLQLQAQLLNYENTGMSLLEMSQRDADGEVQRLIRDAEVNVRTILDVPDDYSVLIMHGGAHSQFSAVPLNLLKRGGSADYICTGFWSQRSAAEASKHIDVRQIQPEIDELSKPELWNLNKDAAYVHICYNETISGIAINEDIGFGPDHVVVADMTSTLLSRPVDISKYGCIYASSGKNLGPAGICLVIVRHDLLECGADHLPSILSWKMQHQCGNIYNTPNVFGIWAMNEVIKDFMRKGGMEWIQEEARTKTSMLYDVIDGSNGFYCNRVPPEHRSLTAIPFFINGGNPEMEALFISKASEKGIQQIFGHASVGGLRAAIYNASPRASVAALCQFMAEFQAFVTPGASSSLT</sequence>
<reference evidence="14" key="1">
    <citation type="submission" date="2021-01" db="EMBL/GenBank/DDBJ databases">
        <authorList>
            <person name="Corre E."/>
            <person name="Pelletier E."/>
            <person name="Niang G."/>
            <person name="Scheremetjew M."/>
            <person name="Finn R."/>
            <person name="Kale V."/>
            <person name="Holt S."/>
            <person name="Cochrane G."/>
            <person name="Meng A."/>
            <person name="Brown T."/>
            <person name="Cohen L."/>
        </authorList>
    </citation>
    <scope>NUCLEOTIDE SEQUENCE</scope>
    <source>
        <strain evidence="14">NIES-381</strain>
    </source>
</reference>
<keyword evidence="8" id="KW-0663">Pyridoxal phosphate</keyword>
<dbReference type="UniPathway" id="UPA00135">
    <property type="reaction ID" value="UER00197"/>
</dbReference>
<evidence type="ECO:0000256" key="10">
    <source>
        <dbReference type="ARBA" id="ARBA00047630"/>
    </source>
</evidence>
<comment type="cofactor">
    <cofactor evidence="1">
        <name>pyridoxal 5'-phosphate</name>
        <dbReference type="ChEBI" id="CHEBI:597326"/>
    </cofactor>
</comment>
<evidence type="ECO:0000256" key="4">
    <source>
        <dbReference type="ARBA" id="ARBA00013030"/>
    </source>
</evidence>
<feature type="domain" description="Aminotransferase class V" evidence="13">
    <location>
        <begin position="37"/>
        <end position="382"/>
    </location>
</feature>
<feature type="region of interest" description="Disordered" evidence="12">
    <location>
        <begin position="1"/>
        <end position="20"/>
    </location>
</feature>
<dbReference type="InterPro" id="IPR000192">
    <property type="entry name" value="Aminotrans_V_dom"/>
</dbReference>
<dbReference type="Gene3D" id="3.40.640.10">
    <property type="entry name" value="Type I PLP-dependent aspartate aminotransferase-like (Major domain)"/>
    <property type="match status" value="1"/>
</dbReference>
<keyword evidence="7" id="KW-0808">Transferase</keyword>
<dbReference type="SUPFAM" id="SSF53383">
    <property type="entry name" value="PLP-dependent transferases"/>
    <property type="match status" value="1"/>
</dbReference>
<dbReference type="HAMAP" id="MF_00160">
    <property type="entry name" value="SerC_aminotrans_5"/>
    <property type="match status" value="1"/>
</dbReference>
<dbReference type="InterPro" id="IPR022278">
    <property type="entry name" value="Pser_aminoTfrase"/>
</dbReference>
<name>A0A7S1I353_9EUGL</name>
<dbReference type="Pfam" id="PF00266">
    <property type="entry name" value="Aminotran_5"/>
    <property type="match status" value="1"/>
</dbReference>
<dbReference type="InterPro" id="IPR015421">
    <property type="entry name" value="PyrdxlP-dep_Trfase_major"/>
</dbReference>
<evidence type="ECO:0000313" key="14">
    <source>
        <dbReference type="EMBL" id="CAD8999542.1"/>
    </source>
</evidence>
<dbReference type="InterPro" id="IPR015424">
    <property type="entry name" value="PyrdxlP-dep_Trfase"/>
</dbReference>
<dbReference type="PIRSF" id="PIRSF000525">
    <property type="entry name" value="SerC"/>
    <property type="match status" value="1"/>
</dbReference>
<comment type="pathway">
    <text evidence="2">Amino-acid biosynthesis; L-serine biosynthesis; L-serine from 3-phospho-D-glycerate: step 2/3.</text>
</comment>
<dbReference type="GO" id="GO:0004648">
    <property type="term" value="F:O-phospho-L-serine:2-oxoglutarate aminotransferase activity"/>
    <property type="evidence" value="ECO:0007669"/>
    <property type="project" value="UniProtKB-EC"/>
</dbReference>
<keyword evidence="9" id="KW-0718">Serine biosynthesis</keyword>
<proteinExistence type="inferred from homology"/>
<evidence type="ECO:0000256" key="6">
    <source>
        <dbReference type="ARBA" id="ARBA00022605"/>
    </source>
</evidence>
<evidence type="ECO:0000256" key="5">
    <source>
        <dbReference type="ARBA" id="ARBA00022576"/>
    </source>
</evidence>
<organism evidence="14">
    <name type="scientific">Eutreptiella gymnastica</name>
    <dbReference type="NCBI Taxonomy" id="73025"/>
    <lineage>
        <taxon>Eukaryota</taxon>
        <taxon>Discoba</taxon>
        <taxon>Euglenozoa</taxon>
        <taxon>Euglenida</taxon>
        <taxon>Spirocuta</taxon>
        <taxon>Euglenophyceae</taxon>
        <taxon>Eutreptiales</taxon>
        <taxon>Eutreptiaceae</taxon>
        <taxon>Eutreptiella</taxon>
    </lineage>
</organism>
<evidence type="ECO:0000256" key="9">
    <source>
        <dbReference type="ARBA" id="ARBA00023299"/>
    </source>
</evidence>
<evidence type="ECO:0000259" key="13">
    <source>
        <dbReference type="Pfam" id="PF00266"/>
    </source>
</evidence>
<keyword evidence="6" id="KW-0028">Amino-acid biosynthesis</keyword>
<dbReference type="EMBL" id="HBGA01028771">
    <property type="protein sequence ID" value="CAD8999542.1"/>
    <property type="molecule type" value="Transcribed_RNA"/>
</dbReference>
<accession>A0A7S1I353</accession>
<dbReference type="AlphaFoldDB" id="A0A7S1I353"/>
<evidence type="ECO:0000256" key="11">
    <source>
        <dbReference type="ARBA" id="ARBA00049007"/>
    </source>
</evidence>
<dbReference type="PANTHER" id="PTHR43247:SF1">
    <property type="entry name" value="PHOSPHOSERINE AMINOTRANSFERASE"/>
    <property type="match status" value="1"/>
</dbReference>
<dbReference type="Gene3D" id="3.90.1150.10">
    <property type="entry name" value="Aspartate Aminotransferase, domain 1"/>
    <property type="match status" value="1"/>
</dbReference>
<evidence type="ECO:0000256" key="1">
    <source>
        <dbReference type="ARBA" id="ARBA00001933"/>
    </source>
</evidence>
<dbReference type="FunFam" id="3.40.640.10:FF:000010">
    <property type="entry name" value="Phosphoserine aminotransferase"/>
    <property type="match status" value="1"/>
</dbReference>
<comment type="similarity">
    <text evidence="3">Belongs to the class-V pyridoxal-phosphate-dependent aminotransferase family. SerC subfamily.</text>
</comment>
<dbReference type="PANTHER" id="PTHR43247">
    <property type="entry name" value="PHOSPHOSERINE AMINOTRANSFERASE"/>
    <property type="match status" value="1"/>
</dbReference>
<dbReference type="GO" id="GO:0030170">
    <property type="term" value="F:pyridoxal phosphate binding"/>
    <property type="evidence" value="ECO:0007669"/>
    <property type="project" value="TreeGrafter"/>
</dbReference>
<dbReference type="GO" id="GO:0005737">
    <property type="term" value="C:cytoplasm"/>
    <property type="evidence" value="ECO:0007669"/>
    <property type="project" value="TreeGrafter"/>
</dbReference>
<evidence type="ECO:0000256" key="8">
    <source>
        <dbReference type="ARBA" id="ARBA00022898"/>
    </source>
</evidence>
<keyword evidence="5" id="KW-0032">Aminotransferase</keyword>
<dbReference type="FunFam" id="3.90.1150.10:FF:000006">
    <property type="entry name" value="Phosphoserine aminotransferase"/>
    <property type="match status" value="1"/>
</dbReference>
<evidence type="ECO:0000256" key="2">
    <source>
        <dbReference type="ARBA" id="ARBA00005099"/>
    </source>
</evidence>
<dbReference type="GO" id="GO:0006564">
    <property type="term" value="P:L-serine biosynthetic process"/>
    <property type="evidence" value="ECO:0007669"/>
    <property type="project" value="UniProtKB-KW"/>
</dbReference>